<feature type="region of interest" description="Disordered" evidence="1">
    <location>
        <begin position="486"/>
        <end position="547"/>
    </location>
</feature>
<evidence type="ECO:0000313" key="5">
    <source>
        <dbReference type="Proteomes" id="UP000198217"/>
    </source>
</evidence>
<dbReference type="EMBL" id="LT607750">
    <property type="protein sequence ID" value="SCG64456.1"/>
    <property type="molecule type" value="Genomic_DNA"/>
</dbReference>
<evidence type="ECO:0000313" key="4">
    <source>
        <dbReference type="EMBL" id="SCG64456.1"/>
    </source>
</evidence>
<dbReference type="Proteomes" id="UP000198217">
    <property type="component" value="Chromosome I"/>
</dbReference>
<keyword evidence="5" id="KW-1185">Reference proteome</keyword>
<accession>A0A1C5J353</accession>
<feature type="chain" id="PRO_5008719260" evidence="2">
    <location>
        <begin position="34"/>
        <end position="863"/>
    </location>
</feature>
<dbReference type="CDD" id="cd00146">
    <property type="entry name" value="PKD"/>
    <property type="match status" value="1"/>
</dbReference>
<feature type="compositionally biased region" description="Low complexity" evidence="1">
    <location>
        <begin position="104"/>
        <end position="114"/>
    </location>
</feature>
<dbReference type="InterPro" id="IPR029476">
    <property type="entry name" value="DNase_NucA_NucB"/>
</dbReference>
<dbReference type="InterPro" id="IPR000601">
    <property type="entry name" value="PKD_dom"/>
</dbReference>
<dbReference type="GO" id="GO:0005975">
    <property type="term" value="P:carbohydrate metabolic process"/>
    <property type="evidence" value="ECO:0007669"/>
    <property type="project" value="UniProtKB-ARBA"/>
</dbReference>
<dbReference type="PROSITE" id="PS50093">
    <property type="entry name" value="PKD"/>
    <property type="match status" value="1"/>
</dbReference>
<evidence type="ECO:0000256" key="1">
    <source>
        <dbReference type="SAM" id="MobiDB-lite"/>
    </source>
</evidence>
<keyword evidence="2" id="KW-0732">Signal</keyword>
<gene>
    <name evidence="4" type="ORF">GA0070609_3964</name>
</gene>
<feature type="signal peptide" evidence="2">
    <location>
        <begin position="1"/>
        <end position="33"/>
    </location>
</feature>
<dbReference type="AlphaFoldDB" id="A0A1C5J353"/>
<evidence type="ECO:0000259" key="3">
    <source>
        <dbReference type="PROSITE" id="PS50093"/>
    </source>
</evidence>
<feature type="region of interest" description="Disordered" evidence="1">
    <location>
        <begin position="91"/>
        <end position="120"/>
    </location>
</feature>
<dbReference type="InterPro" id="IPR035986">
    <property type="entry name" value="PKD_dom_sf"/>
</dbReference>
<proteinExistence type="predicted"/>
<dbReference type="InterPro" id="IPR013783">
    <property type="entry name" value="Ig-like_fold"/>
</dbReference>
<dbReference type="Pfam" id="PF14040">
    <property type="entry name" value="DNase_NucA_NucB"/>
    <property type="match status" value="1"/>
</dbReference>
<protein>
    <submittedName>
        <fullName evidence="4">PKD repeat-containing protein</fullName>
    </submittedName>
</protein>
<dbReference type="Gene3D" id="2.60.40.10">
    <property type="entry name" value="Immunoglobulins"/>
    <property type="match status" value="2"/>
</dbReference>
<feature type="compositionally biased region" description="Polar residues" evidence="1">
    <location>
        <begin position="524"/>
        <end position="541"/>
    </location>
</feature>
<sequence length="863" mass="90892">MAIHHGLRCRLAAAALSTALVMTALVAAPGAAAAEPSTTELPTAEPFTIRPFFAPIEADGDAVPQAAQRSLAPAEEREPTAEDARALAERLGDKSFSGAGEGTALAAPSGARRPPAAPDESYLAPCWDSDGGRGEYGRVYNRFHWCQRGRIGGIVLDEDQDEVGRVSVIFRAAAYGRDDGNRDVRVFLRSEPGSAVYEGGWPWDQAALRSALLHVWADCDSWLDGCSAGGATAGKTMDDWNTDGSWHSWTVASSDSGDGPDKVKRHLWHLKSRVFSHVLPGVPAQKFAQSHTIRCDSASVGFARSRSKACIFDDVIPHLQYSAISPKHGEVARHIQCALDPGCTSWPLKDGKQVPGKFVDNRDAPGLHRITETVPSHPAGGTYYSRNSYQKDQACQRGFPYYELGLPAEKYNPPDQQCDEFPFASTREGAGVGDWNFSVLGVTAADNRCAGLALKRYYRDDRVLVWQPTVPTAAEDEFFVHITDVPDTSGPEACEDEPDDGGVTDLPPTVDAGQDVSGDEGSVITLSGSASDAESTPTTGWTYAPGPDTDPGASCSFTAEGSTTTGISCTDDGTYTVTLSANDGVNGSVSDSATVTVHNVAPAVAGSQPAPLVVTAAPATASGIVTPTPWQVFRVGTSVKLTADFTDPGLNDTHVCAVNWDDGTSQNFTSYGRQCVREHTYTRAGMYTISTGVTDDDGGIAGAASVLVIVYDPDGGFSTQGGFLDSPAGALVDHPDAAGKLTVTFNPKYLPGETGPVPGGGKVNASLQGAAFDLDSTALEWLVVTVDRKVAVKGIGTVNGVPGYGFVAYGIDTPDAVRLVVWPLSAGPYPQETLLYDNRGQAGYDLDVSDPQPLGGGSLQIHQ</sequence>
<dbReference type="SUPFAM" id="SSF49299">
    <property type="entry name" value="PKD domain"/>
    <property type="match status" value="1"/>
</dbReference>
<evidence type="ECO:0000256" key="2">
    <source>
        <dbReference type="SAM" id="SignalP"/>
    </source>
</evidence>
<feature type="compositionally biased region" description="Acidic residues" evidence="1">
    <location>
        <begin position="493"/>
        <end position="502"/>
    </location>
</feature>
<reference evidence="4 5" key="1">
    <citation type="submission" date="2016-06" db="EMBL/GenBank/DDBJ databases">
        <authorList>
            <person name="Kjaerup R.B."/>
            <person name="Dalgaard T.S."/>
            <person name="Juul-Madsen H.R."/>
        </authorList>
    </citation>
    <scope>NUCLEOTIDE SEQUENCE [LARGE SCALE GENOMIC DNA]</scope>
    <source>
        <strain evidence="4 5">DSM 43904</strain>
    </source>
</reference>
<name>A0A1C5J353_9ACTN</name>
<organism evidence="4 5">
    <name type="scientific">Micromonospora echinaurantiaca</name>
    <dbReference type="NCBI Taxonomy" id="47857"/>
    <lineage>
        <taxon>Bacteria</taxon>
        <taxon>Bacillati</taxon>
        <taxon>Actinomycetota</taxon>
        <taxon>Actinomycetes</taxon>
        <taxon>Micromonosporales</taxon>
        <taxon>Micromonosporaceae</taxon>
        <taxon>Micromonospora</taxon>
    </lineage>
</organism>
<dbReference type="Pfam" id="PF18911">
    <property type="entry name" value="PKD_4"/>
    <property type="match status" value="1"/>
</dbReference>
<feature type="domain" description="PKD" evidence="3">
    <location>
        <begin position="626"/>
        <end position="710"/>
    </location>
</feature>